<evidence type="ECO:0000256" key="4">
    <source>
        <dbReference type="ARBA" id="ARBA00022837"/>
    </source>
</evidence>
<proteinExistence type="inferred from homology"/>
<keyword evidence="4" id="KW-0106">Calcium</keyword>
<evidence type="ECO:0000256" key="3">
    <source>
        <dbReference type="ARBA" id="ARBA00022723"/>
    </source>
</evidence>
<name>A0AAE1G9J5_PETCI</name>
<comment type="caution">
    <text evidence="7">The sequence shown here is derived from an EMBL/GenBank/DDBJ whole genome shotgun (WGS) entry which is preliminary data.</text>
</comment>
<dbReference type="InterPro" id="IPR047115">
    <property type="entry name" value="ARSB"/>
</dbReference>
<comment type="cofactor">
    <cofactor evidence="1">
        <name>Ca(2+)</name>
        <dbReference type="ChEBI" id="CHEBI:29108"/>
    </cofactor>
</comment>
<evidence type="ECO:0000313" key="8">
    <source>
        <dbReference type="Proteomes" id="UP001286313"/>
    </source>
</evidence>
<sequence length="316" mass="34657">MNDEYCDTDNNDVSPDGYDFHDGDAVAWEANGTYSSIIYADRAVEIIQQQQNKQSPFFLYIAFQNVHDPLQVPQEYLDLYPGEVDHDRRALLGMVSAMDDAVGRVVGTLRSTGLADNTLIVFSSDNGGTSPGVNLPLRGYKGSLWEGGTRVPALIHGPMLANTPRLHSQLFHVTDWHATLLEAAEAPTLADKNDGFSQWEALRSGQTVSPRESHIYNLNSPHQEEVVGAIRVGQYKLLVGPQEDTTEEGPWLFDLDNDPSETTNLAGDRPDLVVELEALLMAELDSLVPLDEPESDPAGDPSNFGGVWTPGWCVAH</sequence>
<dbReference type="PANTHER" id="PTHR10342">
    <property type="entry name" value="ARYLSULFATASE"/>
    <property type="match status" value="1"/>
</dbReference>
<dbReference type="InterPro" id="IPR017850">
    <property type="entry name" value="Alkaline_phosphatase_core_sf"/>
</dbReference>
<evidence type="ECO:0000256" key="5">
    <source>
        <dbReference type="ARBA" id="ARBA00023180"/>
    </source>
</evidence>
<dbReference type="GO" id="GO:0008484">
    <property type="term" value="F:sulfuric ester hydrolase activity"/>
    <property type="evidence" value="ECO:0007669"/>
    <property type="project" value="InterPro"/>
</dbReference>
<dbReference type="SUPFAM" id="SSF53649">
    <property type="entry name" value="Alkaline phosphatase-like"/>
    <property type="match status" value="1"/>
</dbReference>
<keyword evidence="8" id="KW-1185">Reference proteome</keyword>
<dbReference type="PANTHER" id="PTHR10342:SF274">
    <property type="entry name" value="ARYLSULFATASE B"/>
    <property type="match status" value="1"/>
</dbReference>
<dbReference type="Gene3D" id="3.30.1120.10">
    <property type="match status" value="1"/>
</dbReference>
<dbReference type="Proteomes" id="UP001286313">
    <property type="component" value="Unassembled WGS sequence"/>
</dbReference>
<evidence type="ECO:0000259" key="6">
    <source>
        <dbReference type="Pfam" id="PF00884"/>
    </source>
</evidence>
<protein>
    <recommendedName>
        <fullName evidence="6">Sulfatase N-terminal domain-containing protein</fullName>
    </recommendedName>
</protein>
<evidence type="ECO:0000256" key="1">
    <source>
        <dbReference type="ARBA" id="ARBA00001913"/>
    </source>
</evidence>
<organism evidence="7 8">
    <name type="scientific">Petrolisthes cinctipes</name>
    <name type="common">Flat porcelain crab</name>
    <dbReference type="NCBI Taxonomy" id="88211"/>
    <lineage>
        <taxon>Eukaryota</taxon>
        <taxon>Metazoa</taxon>
        <taxon>Ecdysozoa</taxon>
        <taxon>Arthropoda</taxon>
        <taxon>Crustacea</taxon>
        <taxon>Multicrustacea</taxon>
        <taxon>Malacostraca</taxon>
        <taxon>Eumalacostraca</taxon>
        <taxon>Eucarida</taxon>
        <taxon>Decapoda</taxon>
        <taxon>Pleocyemata</taxon>
        <taxon>Anomura</taxon>
        <taxon>Galatheoidea</taxon>
        <taxon>Porcellanidae</taxon>
        <taxon>Petrolisthes</taxon>
    </lineage>
</organism>
<evidence type="ECO:0000313" key="7">
    <source>
        <dbReference type="EMBL" id="KAK3889034.1"/>
    </source>
</evidence>
<dbReference type="Pfam" id="PF00884">
    <property type="entry name" value="Sulfatase"/>
    <property type="match status" value="1"/>
</dbReference>
<dbReference type="EMBL" id="JAWQEG010000506">
    <property type="protein sequence ID" value="KAK3889034.1"/>
    <property type="molecule type" value="Genomic_DNA"/>
</dbReference>
<dbReference type="Gene3D" id="3.40.720.10">
    <property type="entry name" value="Alkaline Phosphatase, subunit A"/>
    <property type="match status" value="1"/>
</dbReference>
<accession>A0AAE1G9J5</accession>
<gene>
    <name evidence="7" type="ORF">Pcinc_006910</name>
</gene>
<dbReference type="GO" id="GO:0046872">
    <property type="term" value="F:metal ion binding"/>
    <property type="evidence" value="ECO:0007669"/>
    <property type="project" value="UniProtKB-KW"/>
</dbReference>
<evidence type="ECO:0000256" key="2">
    <source>
        <dbReference type="ARBA" id="ARBA00008779"/>
    </source>
</evidence>
<keyword evidence="3" id="KW-0479">Metal-binding</keyword>
<dbReference type="AlphaFoldDB" id="A0AAE1G9J5"/>
<keyword evidence="5" id="KW-0325">Glycoprotein</keyword>
<feature type="domain" description="Sulfatase N-terminal" evidence="6">
    <location>
        <begin position="8"/>
        <end position="184"/>
    </location>
</feature>
<comment type="similarity">
    <text evidence="2">Belongs to the sulfatase family.</text>
</comment>
<dbReference type="InterPro" id="IPR000917">
    <property type="entry name" value="Sulfatase_N"/>
</dbReference>
<reference evidence="7" key="1">
    <citation type="submission" date="2023-10" db="EMBL/GenBank/DDBJ databases">
        <title>Genome assemblies of two species of porcelain crab, Petrolisthes cinctipes and Petrolisthes manimaculis (Anomura: Porcellanidae).</title>
        <authorList>
            <person name="Angst P."/>
        </authorList>
    </citation>
    <scope>NUCLEOTIDE SEQUENCE</scope>
    <source>
        <strain evidence="7">PB745_01</strain>
        <tissue evidence="7">Gill</tissue>
    </source>
</reference>